<name>A0A8J7P6R9_9BACT</name>
<dbReference type="AlphaFoldDB" id="A0A8J7P6R9"/>
<reference evidence="2" key="1">
    <citation type="submission" date="2021-02" db="EMBL/GenBank/DDBJ databases">
        <title>Genome-Resolved Metagenomics of a Microbial Community Performing Photosynthetic Biological Nutrient Removal.</title>
        <authorList>
            <person name="Mcdaniel E.A."/>
        </authorList>
    </citation>
    <scope>NUCLEOTIDE SEQUENCE</scope>
    <source>
        <strain evidence="2">UWPOB_OBS1</strain>
    </source>
</reference>
<keyword evidence="1" id="KW-1133">Transmembrane helix</keyword>
<proteinExistence type="predicted"/>
<organism evidence="2 3">
    <name type="scientific">Candidatus Obscuribacter phosphatis</name>
    <dbReference type="NCBI Taxonomy" id="1906157"/>
    <lineage>
        <taxon>Bacteria</taxon>
        <taxon>Bacillati</taxon>
        <taxon>Candidatus Melainabacteria</taxon>
        <taxon>Candidatus Obscuribacterales</taxon>
        <taxon>Candidatus Obscuribacteraceae</taxon>
        <taxon>Candidatus Obscuribacter</taxon>
    </lineage>
</organism>
<feature type="transmembrane region" description="Helical" evidence="1">
    <location>
        <begin position="202"/>
        <end position="220"/>
    </location>
</feature>
<feature type="transmembrane region" description="Helical" evidence="1">
    <location>
        <begin position="368"/>
        <end position="386"/>
    </location>
</feature>
<feature type="transmembrane region" description="Helical" evidence="1">
    <location>
        <begin position="345"/>
        <end position="361"/>
    </location>
</feature>
<gene>
    <name evidence="2" type="ORF">J0M35_01140</name>
</gene>
<evidence type="ECO:0000256" key="1">
    <source>
        <dbReference type="SAM" id="Phobius"/>
    </source>
</evidence>
<keyword evidence="1" id="KW-0812">Transmembrane</keyword>
<protein>
    <submittedName>
        <fullName evidence="2">Uncharacterized protein</fullName>
    </submittedName>
</protein>
<dbReference type="Proteomes" id="UP000664277">
    <property type="component" value="Unassembled WGS sequence"/>
</dbReference>
<feature type="transmembrane region" description="Helical" evidence="1">
    <location>
        <begin position="392"/>
        <end position="413"/>
    </location>
</feature>
<feature type="transmembrane region" description="Helical" evidence="1">
    <location>
        <begin position="226"/>
        <end position="246"/>
    </location>
</feature>
<feature type="transmembrane region" description="Helical" evidence="1">
    <location>
        <begin position="425"/>
        <end position="443"/>
    </location>
</feature>
<feature type="transmembrane region" description="Helical" evidence="1">
    <location>
        <begin position="48"/>
        <end position="66"/>
    </location>
</feature>
<feature type="transmembrane region" description="Helical" evidence="1">
    <location>
        <begin position="455"/>
        <end position="475"/>
    </location>
</feature>
<dbReference type="EMBL" id="JAFLCK010000001">
    <property type="protein sequence ID" value="MBN8658939.1"/>
    <property type="molecule type" value="Genomic_DNA"/>
</dbReference>
<feature type="transmembrane region" description="Helical" evidence="1">
    <location>
        <begin position="72"/>
        <end position="89"/>
    </location>
</feature>
<evidence type="ECO:0000313" key="2">
    <source>
        <dbReference type="EMBL" id="MBN8658939.1"/>
    </source>
</evidence>
<evidence type="ECO:0000313" key="3">
    <source>
        <dbReference type="Proteomes" id="UP000664277"/>
    </source>
</evidence>
<sequence>MGQNELMANGLTPFLLGLAALVCVFDLVRSKFWATVESSALQTQLKPLLTVFGALAALGATGFFLHLELLQALPFALGGAVAVYLTNVIDPAKHRHMRTTFLLAVSSLLVLNGGEHFVLNAAAYVCGMLLLKVVQNFAAQAGDKVRLDDIAASSAYLAGMALVASQGGTPTGKNADIITGAFAVATLLNLMQRPFMHDDKLLVKRLVLTISGGLGMLVVLTKALTLISFTNLAAVVGGGFGLMYALDAFGRMAQDPKYDDSERAGKYLKSLLLVGIFTLLSTRLFGNVGMAALAACVVVGTFSQLPACAALFFAARLFEQAFANLYVSNVTGVNLQHSYVSAAQYLGFFVIVGVLVLIKASRQGRVDAAALAVIGTLGAGLTSFFLHAEPTASYLVALAVAGIVASILLQGYFAKEKEENRCLSVMLLPVLSSAFALLSGGLVEQGLHASMQDRLNVIGGLAGLTIVLMLVQGLANKKSGGNSGPDTVAVSGD</sequence>
<feature type="transmembrane region" description="Helical" evidence="1">
    <location>
        <begin position="267"/>
        <end position="285"/>
    </location>
</feature>
<accession>A0A8J7P6R9</accession>
<comment type="caution">
    <text evidence="2">The sequence shown here is derived from an EMBL/GenBank/DDBJ whole genome shotgun (WGS) entry which is preliminary data.</text>
</comment>
<feature type="transmembrane region" description="Helical" evidence="1">
    <location>
        <begin position="6"/>
        <end position="28"/>
    </location>
</feature>
<keyword evidence="1" id="KW-0472">Membrane</keyword>
<feature type="transmembrane region" description="Helical" evidence="1">
    <location>
        <begin position="291"/>
        <end position="314"/>
    </location>
</feature>